<dbReference type="NCBIfam" id="TIGR00696">
    <property type="entry name" value="wecG_tagA_cpsF"/>
    <property type="match status" value="1"/>
</dbReference>
<dbReference type="STRING" id="765420.OSCT_0034"/>
<dbReference type="PROSITE" id="PS50801">
    <property type="entry name" value="STAS"/>
    <property type="match status" value="2"/>
</dbReference>
<dbReference type="InterPro" id="IPR004629">
    <property type="entry name" value="WecG_TagA_CpsF"/>
</dbReference>
<dbReference type="eggNOG" id="COG1366">
    <property type="taxonomic scope" value="Bacteria"/>
</dbReference>
<keyword evidence="6" id="KW-1185">Reference proteome</keyword>
<dbReference type="Pfam" id="PF03808">
    <property type="entry name" value="Glyco_tran_WecG"/>
    <property type="match status" value="1"/>
</dbReference>
<dbReference type="Pfam" id="PF01740">
    <property type="entry name" value="STAS"/>
    <property type="match status" value="2"/>
</dbReference>
<dbReference type="InterPro" id="IPR002645">
    <property type="entry name" value="STAS_dom"/>
</dbReference>
<feature type="domain" description="STAS" evidence="4">
    <location>
        <begin position="314"/>
        <end position="393"/>
    </location>
</feature>
<dbReference type="AlphaFoldDB" id="E1I9N3"/>
<gene>
    <name evidence="5" type="ORF">OSCT_0034</name>
</gene>
<dbReference type="EMBL" id="ADVR01000001">
    <property type="protein sequence ID" value="EFO82111.1"/>
    <property type="molecule type" value="Genomic_DNA"/>
</dbReference>
<dbReference type="HOGENOM" id="CLU_041635_0_0_0"/>
<dbReference type="CDD" id="cd07043">
    <property type="entry name" value="STAS_anti-anti-sigma_factors"/>
    <property type="match status" value="2"/>
</dbReference>
<dbReference type="Gene3D" id="3.30.750.24">
    <property type="entry name" value="STAS domain"/>
    <property type="match status" value="2"/>
</dbReference>
<dbReference type="eggNOG" id="COG1922">
    <property type="taxonomic scope" value="Bacteria"/>
</dbReference>
<evidence type="ECO:0000256" key="3">
    <source>
        <dbReference type="SAM" id="MobiDB-lite"/>
    </source>
</evidence>
<dbReference type="CDD" id="cd06533">
    <property type="entry name" value="Glyco_transf_WecG_TagA"/>
    <property type="match status" value="1"/>
</dbReference>
<feature type="compositionally biased region" description="Pro residues" evidence="3">
    <location>
        <begin position="279"/>
        <end position="309"/>
    </location>
</feature>
<evidence type="ECO:0000259" key="4">
    <source>
        <dbReference type="PROSITE" id="PS50801"/>
    </source>
</evidence>
<dbReference type="Proteomes" id="UP000054010">
    <property type="component" value="Unassembled WGS sequence"/>
</dbReference>
<dbReference type="GO" id="GO:0016758">
    <property type="term" value="F:hexosyltransferase activity"/>
    <property type="evidence" value="ECO:0007669"/>
    <property type="project" value="TreeGrafter"/>
</dbReference>
<sequence>MDSGALMRKLLVVLGVPVDNLTMEEALNRCDEFIAIGRATGRTHQIATVNADFVVNSLHDPELQRILQEADMATADGMPLVWGSRLLGGPLPGRVTGADMVPALAHRAAQKGYSIFFLGAREGIAAKAADILQRRNPGMRIAGILSPPPRSLLEMDQSVVDAVKAAKPDILLVAFGNPKQEKWIRMHAHELHVPICIGVGGTFDMIVGVTKRAPDWMQRIGLEWAYRLSQEPQRLAKRYLHDFGYFGYFFVRQWWGMRRGTAISMVPPKPALEVAPDLPLAPPPPPEPVPASLAPTPPAPPDLPAPSVHPPTPMLVLQGRLDIDNQDAFADEANRLLDDSPYLILNLAEATFLDSSALGVLVALANRAHRAGGALWLVAIPPQIQSLFKLVRLDTFFEVYPDADAVEVKRRQVPQPVAPQPTDNGWSVVRMPRMYDGNTIATITEHCLEGLESNPYLVLDFSETVFMSSAGMASLLKLDRAARAKSGALRVVSCSNDLLRTLKLINLDTILTLMADVATATREPVQAAPTLTDLRVIPSGPQ</sequence>
<dbReference type="InterPro" id="IPR036513">
    <property type="entry name" value="STAS_dom_sf"/>
</dbReference>
<proteinExistence type="predicted"/>
<name>E1I9N3_9CHLR</name>
<comment type="caution">
    <text evidence="5">The sequence shown here is derived from an EMBL/GenBank/DDBJ whole genome shotgun (WGS) entry which is preliminary data.</text>
</comment>
<dbReference type="PANTHER" id="PTHR34136:SF1">
    <property type="entry name" value="UDP-N-ACETYL-D-MANNOSAMINURONIC ACID TRANSFERASE"/>
    <property type="match status" value="1"/>
</dbReference>
<accession>E1I9N3</accession>
<evidence type="ECO:0000256" key="2">
    <source>
        <dbReference type="ARBA" id="ARBA00022679"/>
    </source>
</evidence>
<evidence type="ECO:0000313" key="6">
    <source>
        <dbReference type="Proteomes" id="UP000054010"/>
    </source>
</evidence>
<evidence type="ECO:0000313" key="5">
    <source>
        <dbReference type="EMBL" id="EFO82111.1"/>
    </source>
</evidence>
<keyword evidence="1" id="KW-0328">Glycosyltransferase</keyword>
<dbReference type="SUPFAM" id="SSF52091">
    <property type="entry name" value="SpoIIaa-like"/>
    <property type="match status" value="2"/>
</dbReference>
<protein>
    <submittedName>
        <fullName evidence="5">WecB/TagA/CpsF family glycosyl transferase</fullName>
    </submittedName>
</protein>
<dbReference type="PANTHER" id="PTHR34136">
    <property type="match status" value="1"/>
</dbReference>
<organism evidence="5 6">
    <name type="scientific">Oscillochloris trichoides DG-6</name>
    <dbReference type="NCBI Taxonomy" id="765420"/>
    <lineage>
        <taxon>Bacteria</taxon>
        <taxon>Bacillati</taxon>
        <taxon>Chloroflexota</taxon>
        <taxon>Chloroflexia</taxon>
        <taxon>Chloroflexales</taxon>
        <taxon>Chloroflexineae</taxon>
        <taxon>Oscillochloridaceae</taxon>
        <taxon>Oscillochloris</taxon>
    </lineage>
</organism>
<evidence type="ECO:0000256" key="1">
    <source>
        <dbReference type="ARBA" id="ARBA00022676"/>
    </source>
</evidence>
<reference evidence="5 6" key="1">
    <citation type="journal article" date="2011" name="J. Bacteriol.">
        <title>Draft genome sequence of the anoxygenic filamentous phototrophic bacterium Oscillochloris trichoides subsp. DG-6.</title>
        <authorList>
            <person name="Kuznetsov B.B."/>
            <person name="Ivanovsky R.N."/>
            <person name="Keppen O.I."/>
            <person name="Sukhacheva M.V."/>
            <person name="Bumazhkin B.K."/>
            <person name="Patutina E.O."/>
            <person name="Beletsky A.V."/>
            <person name="Mardanov A.V."/>
            <person name="Baslerov R.V."/>
            <person name="Panteleeva A.N."/>
            <person name="Kolganova T.V."/>
            <person name="Ravin N.V."/>
            <person name="Skryabin K.G."/>
        </authorList>
    </citation>
    <scope>NUCLEOTIDE SEQUENCE [LARGE SCALE GENOMIC DNA]</scope>
    <source>
        <strain evidence="5 6">DG-6</strain>
    </source>
</reference>
<feature type="domain" description="STAS" evidence="4">
    <location>
        <begin position="424"/>
        <end position="528"/>
    </location>
</feature>
<feature type="region of interest" description="Disordered" evidence="3">
    <location>
        <begin position="276"/>
        <end position="309"/>
    </location>
</feature>
<keyword evidence="2 5" id="KW-0808">Transferase</keyword>